<proteinExistence type="predicted"/>
<gene>
    <name evidence="3" type="ORF">PV399_25535</name>
    <name evidence="4" type="ORF">PV666_05825</name>
</gene>
<feature type="region of interest" description="Disordered" evidence="1">
    <location>
        <begin position="31"/>
        <end position="69"/>
    </location>
</feature>
<evidence type="ECO:0000313" key="5">
    <source>
        <dbReference type="Proteomes" id="UP001272987"/>
    </source>
</evidence>
<name>A0AAP6BE93_9ACTN</name>
<keyword evidence="5" id="KW-1185">Reference proteome</keyword>
<dbReference type="EMBL" id="JARAWP010000003">
    <property type="protein sequence ID" value="MDX3017401.1"/>
    <property type="molecule type" value="Genomic_DNA"/>
</dbReference>
<dbReference type="EMBL" id="JARAWC010000019">
    <property type="protein sequence ID" value="MDX2963053.1"/>
    <property type="molecule type" value="Genomic_DNA"/>
</dbReference>
<evidence type="ECO:0000313" key="4">
    <source>
        <dbReference type="EMBL" id="MDX3017401.1"/>
    </source>
</evidence>
<evidence type="ECO:0000256" key="2">
    <source>
        <dbReference type="SAM" id="SignalP"/>
    </source>
</evidence>
<organism evidence="3 6">
    <name type="scientific">Streptomyces acidiscabies</name>
    <dbReference type="NCBI Taxonomy" id="42234"/>
    <lineage>
        <taxon>Bacteria</taxon>
        <taxon>Bacillati</taxon>
        <taxon>Actinomycetota</taxon>
        <taxon>Actinomycetes</taxon>
        <taxon>Kitasatosporales</taxon>
        <taxon>Streptomycetaceae</taxon>
        <taxon>Streptomyces</taxon>
    </lineage>
</organism>
<evidence type="ECO:0000313" key="6">
    <source>
        <dbReference type="Proteomes" id="UP001282288"/>
    </source>
</evidence>
<protein>
    <submittedName>
        <fullName evidence="3">Uncharacterized protein</fullName>
    </submittedName>
</protein>
<feature type="chain" id="PRO_5042864619" evidence="2">
    <location>
        <begin position="24"/>
        <end position="69"/>
    </location>
</feature>
<sequence>MKRITGRAVRTALAALAVTTMVALPLAVAGHQGSASQGKQVVAAGDPLDDLRYPPGGDGKGSWVWDDQE</sequence>
<evidence type="ECO:0000256" key="1">
    <source>
        <dbReference type="SAM" id="MobiDB-lite"/>
    </source>
</evidence>
<dbReference type="Proteomes" id="UP001282288">
    <property type="component" value="Unassembled WGS sequence"/>
</dbReference>
<feature type="signal peptide" evidence="2">
    <location>
        <begin position="1"/>
        <end position="23"/>
    </location>
</feature>
<dbReference type="GeneID" id="69806205"/>
<dbReference type="Proteomes" id="UP001272987">
    <property type="component" value="Unassembled WGS sequence"/>
</dbReference>
<evidence type="ECO:0000313" key="3">
    <source>
        <dbReference type="EMBL" id="MDX2963053.1"/>
    </source>
</evidence>
<dbReference type="AlphaFoldDB" id="A0AAP6BE93"/>
<accession>A0AAP6BE93</accession>
<dbReference type="RefSeq" id="WP_010355279.1">
    <property type="nucleotide sequence ID" value="NZ_BCMK01000067.1"/>
</dbReference>
<comment type="caution">
    <text evidence="3">The sequence shown here is derived from an EMBL/GenBank/DDBJ whole genome shotgun (WGS) entry which is preliminary data.</text>
</comment>
<reference evidence="3 5" key="1">
    <citation type="journal article" date="2023" name="Microb. Genom.">
        <title>Mesoterricola silvestris gen. nov., sp. nov., Mesoterricola sediminis sp. nov., Geothrix oryzae sp. nov., Geothrix edaphica sp. nov., Geothrix rubra sp. nov., and Geothrix limicola sp. nov., six novel members of Acidobacteriota isolated from soils.</title>
        <authorList>
            <person name="Weisberg A.J."/>
            <person name="Pearce E."/>
            <person name="Kramer C.G."/>
            <person name="Chang J.H."/>
            <person name="Clarke C.R."/>
        </authorList>
    </citation>
    <scope>NUCLEOTIDE SEQUENCE</scope>
    <source>
        <strain evidence="4 5">NB05-1H</strain>
        <strain evidence="3">NRRL_B-16521</strain>
    </source>
</reference>
<keyword evidence="2" id="KW-0732">Signal</keyword>